<keyword evidence="1" id="KW-0732">Signal</keyword>
<dbReference type="AlphaFoldDB" id="A0A4P7VR49"/>
<evidence type="ECO:0000259" key="2">
    <source>
        <dbReference type="Pfam" id="PF14292"/>
    </source>
</evidence>
<gene>
    <name evidence="3" type="ORF">E7746_13445</name>
</gene>
<proteinExistence type="predicted"/>
<dbReference type="RefSeq" id="WP_136411136.1">
    <property type="nucleotide sequence ID" value="NZ_CP039393.1"/>
</dbReference>
<name>A0A4P7VR49_9BACT</name>
<organism evidence="3 4">
    <name type="scientific">Muribaculum gordoncarteri</name>
    <dbReference type="NCBI Taxonomy" id="2530390"/>
    <lineage>
        <taxon>Bacteria</taxon>
        <taxon>Pseudomonadati</taxon>
        <taxon>Bacteroidota</taxon>
        <taxon>Bacteroidia</taxon>
        <taxon>Bacteroidales</taxon>
        <taxon>Muribaculaceae</taxon>
        <taxon>Muribaculum</taxon>
    </lineage>
</organism>
<dbReference type="EMBL" id="CP039393">
    <property type="protein sequence ID" value="QCD36809.1"/>
    <property type="molecule type" value="Genomic_DNA"/>
</dbReference>
<evidence type="ECO:0000256" key="1">
    <source>
        <dbReference type="SAM" id="SignalP"/>
    </source>
</evidence>
<dbReference type="KEGG" id="mgod:E7746_13445"/>
<dbReference type="OrthoDB" id="1100554at2"/>
<evidence type="ECO:0000313" key="4">
    <source>
        <dbReference type="Proteomes" id="UP000297031"/>
    </source>
</evidence>
<accession>A0A4P7VR49</accession>
<protein>
    <recommendedName>
        <fullName evidence="2">SusE outer membrane protein domain-containing protein</fullName>
    </recommendedName>
</protein>
<dbReference type="Proteomes" id="UP000297031">
    <property type="component" value="Chromosome"/>
</dbReference>
<evidence type="ECO:0000313" key="3">
    <source>
        <dbReference type="EMBL" id="QCD36809.1"/>
    </source>
</evidence>
<feature type="domain" description="SusE outer membrane protein" evidence="2">
    <location>
        <begin position="37"/>
        <end position="87"/>
    </location>
</feature>
<dbReference type="InterPro" id="IPR025970">
    <property type="entry name" value="SusE"/>
</dbReference>
<sequence>MKKIFLLCAVLLAAVSFVSCEDNTDPKAKQPVNKDFLNTPPLANQTYVLETAGSVQFTCSQPDYDVATPPTYAVQVSLDPEFSKVISDSKYLYSAEDALPYSEVAYTTTHTTLDVPARDIADGISACLGYTDISQYAGREAYSGPVYVRVRSFFPSLTGDLANLYSIESNVVTLPNVISYPSVRQPGWIYLVGQPNGWNEPSESNAAIYEDWMLYEPDNGIGTQIYVGTFFIPDGQFTMRFYKELTGWDADSYGSQKDDNAVDIEFDGGKYSGKIGGPGYKGYYNVPGWTANWVKFTVNLKAGSVDFEIVDPVE</sequence>
<reference evidence="3 4" key="1">
    <citation type="submission" date="2019-02" db="EMBL/GenBank/DDBJ databases">
        <title>Isolation and identification of novel species under the genus Muribaculum.</title>
        <authorList>
            <person name="Miyake S."/>
            <person name="Ding Y."/>
            <person name="Low A."/>
            <person name="Soh M."/>
            <person name="Seedorf H."/>
        </authorList>
    </citation>
    <scope>NUCLEOTIDE SEQUENCE [LARGE SCALE GENOMIC DNA]</scope>
    <source>
        <strain evidence="3 4">TLL-A4</strain>
    </source>
</reference>
<dbReference type="Pfam" id="PF14292">
    <property type="entry name" value="SusE"/>
    <property type="match status" value="1"/>
</dbReference>
<dbReference type="PROSITE" id="PS51257">
    <property type="entry name" value="PROKAR_LIPOPROTEIN"/>
    <property type="match status" value="1"/>
</dbReference>
<keyword evidence="4" id="KW-1185">Reference proteome</keyword>
<feature type="signal peptide" evidence="1">
    <location>
        <begin position="1"/>
        <end position="21"/>
    </location>
</feature>
<feature type="chain" id="PRO_5020425103" description="SusE outer membrane protein domain-containing protein" evidence="1">
    <location>
        <begin position="22"/>
        <end position="314"/>
    </location>
</feature>